<dbReference type="Proteomes" id="UP000256294">
    <property type="component" value="Unassembled WGS sequence"/>
</dbReference>
<comment type="caution">
    <text evidence="5">The sequence shown here is derived from an EMBL/GenBank/DDBJ whole genome shotgun (WGS) entry which is preliminary data.</text>
</comment>
<dbReference type="GO" id="GO:0003677">
    <property type="term" value="F:DNA binding"/>
    <property type="evidence" value="ECO:0007669"/>
    <property type="project" value="UniProtKB-KW"/>
</dbReference>
<evidence type="ECO:0000256" key="3">
    <source>
        <dbReference type="ARBA" id="ARBA00023163"/>
    </source>
</evidence>
<dbReference type="Gene3D" id="2.10.109.10">
    <property type="entry name" value="Umud Fragment, subunit A"/>
    <property type="match status" value="1"/>
</dbReference>
<protein>
    <submittedName>
        <fullName evidence="5">SOS-response transcriptional repressor LexA</fullName>
    </submittedName>
</protein>
<evidence type="ECO:0000256" key="1">
    <source>
        <dbReference type="ARBA" id="ARBA00023015"/>
    </source>
</evidence>
<dbReference type="SUPFAM" id="SSF47413">
    <property type="entry name" value="lambda repressor-like DNA-binding domains"/>
    <property type="match status" value="1"/>
</dbReference>
<proteinExistence type="predicted"/>
<feature type="domain" description="HTH cro/C1-type" evidence="4">
    <location>
        <begin position="7"/>
        <end position="60"/>
    </location>
</feature>
<dbReference type="InterPro" id="IPR036286">
    <property type="entry name" value="LexA/Signal_pep-like_sf"/>
</dbReference>
<dbReference type="AlphaFoldDB" id="A0A3D9UD71"/>
<accession>A0A3D9UD71</accession>
<dbReference type="SUPFAM" id="SSF51306">
    <property type="entry name" value="LexA/Signal peptidase"/>
    <property type="match status" value="1"/>
</dbReference>
<dbReference type="InterPro" id="IPR001387">
    <property type="entry name" value="Cro/C1-type_HTH"/>
</dbReference>
<evidence type="ECO:0000313" key="6">
    <source>
        <dbReference type="Proteomes" id="UP000256294"/>
    </source>
</evidence>
<keyword evidence="2" id="KW-0238">DNA-binding</keyword>
<dbReference type="InterPro" id="IPR015927">
    <property type="entry name" value="Peptidase_S24_S26A/B/C"/>
</dbReference>
<dbReference type="Pfam" id="PF00717">
    <property type="entry name" value="Peptidase_S24"/>
    <property type="match status" value="1"/>
</dbReference>
<dbReference type="SMART" id="SM00530">
    <property type="entry name" value="HTH_XRE"/>
    <property type="match status" value="1"/>
</dbReference>
<keyword evidence="3" id="KW-0804">Transcription</keyword>
<reference evidence="5 6" key="1">
    <citation type="submission" date="2018-08" db="EMBL/GenBank/DDBJ databases">
        <title>Genomic Encyclopedia of Archaeal and Bacterial Type Strains, Phase II (KMG-II): from individual species to whole genera.</title>
        <authorList>
            <person name="Goeker M."/>
        </authorList>
    </citation>
    <scope>NUCLEOTIDE SEQUENCE [LARGE SCALE GENOMIC DNA]</scope>
    <source>
        <strain evidence="5 6">DSM 17905</strain>
    </source>
</reference>
<dbReference type="PROSITE" id="PS50943">
    <property type="entry name" value="HTH_CROC1"/>
    <property type="match status" value="1"/>
</dbReference>
<organism evidence="5 6">
    <name type="scientific">Xenorhabdus cabanillasii</name>
    <dbReference type="NCBI Taxonomy" id="351673"/>
    <lineage>
        <taxon>Bacteria</taxon>
        <taxon>Pseudomonadati</taxon>
        <taxon>Pseudomonadota</taxon>
        <taxon>Gammaproteobacteria</taxon>
        <taxon>Enterobacterales</taxon>
        <taxon>Morganellaceae</taxon>
        <taxon>Xenorhabdus</taxon>
    </lineage>
</organism>
<evidence type="ECO:0000259" key="4">
    <source>
        <dbReference type="PROSITE" id="PS50943"/>
    </source>
</evidence>
<dbReference type="Pfam" id="PF01381">
    <property type="entry name" value="HTH_3"/>
    <property type="match status" value="1"/>
</dbReference>
<dbReference type="CDD" id="cd00093">
    <property type="entry name" value="HTH_XRE"/>
    <property type="match status" value="1"/>
</dbReference>
<sequence length="205" mass="22967">MTLADRLKEAMADKGLTQSSLAKKAGMAQSMIWKLLSGNATKTGRLVDLAKALDVRPEWLSDGSGHKHLYGDSDFAAHHDNRYVPVKIYQTEQETPESFMVPAFSEQQTAFDACRAYRITQNTGCAEAPEGTVIVVDTQEDIANDDLVYARIEEHYSVYRYKQGGAVGFLSVDDSRIPLITVSPDMEIVGVIVYLFRNMKRKRKR</sequence>
<dbReference type="EMBL" id="QTUB01000001">
    <property type="protein sequence ID" value="REF27216.1"/>
    <property type="molecule type" value="Genomic_DNA"/>
</dbReference>
<evidence type="ECO:0000313" key="5">
    <source>
        <dbReference type="EMBL" id="REF27216.1"/>
    </source>
</evidence>
<dbReference type="RefSeq" id="WP_115826407.1">
    <property type="nucleotide sequence ID" value="NZ_QTUB01000001.1"/>
</dbReference>
<name>A0A3D9UD71_9GAMM</name>
<dbReference type="InterPro" id="IPR010982">
    <property type="entry name" value="Lambda_DNA-bd_dom_sf"/>
</dbReference>
<keyword evidence="6" id="KW-1185">Reference proteome</keyword>
<dbReference type="Gene3D" id="1.10.260.40">
    <property type="entry name" value="lambda repressor-like DNA-binding domains"/>
    <property type="match status" value="1"/>
</dbReference>
<gene>
    <name evidence="5" type="ORF">BDD26_1966</name>
</gene>
<dbReference type="PANTHER" id="PTHR40661:SF2">
    <property type="entry name" value="HTH-TYPE TRANSCRIPTIONAL REGULATOR PRTR"/>
    <property type="match status" value="1"/>
</dbReference>
<dbReference type="PANTHER" id="PTHR40661">
    <property type="match status" value="1"/>
</dbReference>
<evidence type="ECO:0000256" key="2">
    <source>
        <dbReference type="ARBA" id="ARBA00023125"/>
    </source>
</evidence>
<keyword evidence="1" id="KW-0805">Transcription regulation</keyword>